<evidence type="ECO:0000313" key="3">
    <source>
        <dbReference type="EnsemblMetazoa" id="XP_024083373.1"/>
    </source>
</evidence>
<evidence type="ECO:0000256" key="2">
    <source>
        <dbReference type="SAM" id="Phobius"/>
    </source>
</evidence>
<dbReference type="RefSeq" id="XP_024083372.1">
    <property type="nucleotide sequence ID" value="XM_024227604.1"/>
</dbReference>
<accession>A0A8I6SU26</accession>
<evidence type="ECO:0000313" key="4">
    <source>
        <dbReference type="Proteomes" id="UP000494040"/>
    </source>
</evidence>
<feature type="transmembrane region" description="Helical" evidence="2">
    <location>
        <begin position="14"/>
        <end position="33"/>
    </location>
</feature>
<reference evidence="3" key="1">
    <citation type="submission" date="2022-01" db="UniProtKB">
        <authorList>
            <consortium name="EnsemblMetazoa"/>
        </authorList>
    </citation>
    <scope>IDENTIFICATION</scope>
</reference>
<feature type="region of interest" description="Disordered" evidence="1">
    <location>
        <begin position="39"/>
        <end position="61"/>
    </location>
</feature>
<proteinExistence type="predicted"/>
<evidence type="ECO:0000256" key="1">
    <source>
        <dbReference type="SAM" id="MobiDB-lite"/>
    </source>
</evidence>
<dbReference type="GeneID" id="112127178"/>
<name>A0A8I6SU26_CIMLE</name>
<keyword evidence="2" id="KW-0812">Transmembrane</keyword>
<keyword evidence="2" id="KW-1133">Transmembrane helix</keyword>
<dbReference type="KEGG" id="clec:112127177"/>
<dbReference type="GeneID" id="112127177"/>
<dbReference type="Proteomes" id="UP000494040">
    <property type="component" value="Unassembled WGS sequence"/>
</dbReference>
<dbReference type="KEGG" id="clec:112127178"/>
<dbReference type="AlphaFoldDB" id="A0A8I6SU26"/>
<dbReference type="EnsemblMetazoa" id="XM_024227605.1">
    <property type="protein sequence ID" value="XP_024083373.1"/>
    <property type="gene ID" value="LOC112127178"/>
</dbReference>
<organism evidence="3 4">
    <name type="scientific">Cimex lectularius</name>
    <name type="common">Bed bug</name>
    <name type="synonym">Acanthia lectularia</name>
    <dbReference type="NCBI Taxonomy" id="79782"/>
    <lineage>
        <taxon>Eukaryota</taxon>
        <taxon>Metazoa</taxon>
        <taxon>Ecdysozoa</taxon>
        <taxon>Arthropoda</taxon>
        <taxon>Hexapoda</taxon>
        <taxon>Insecta</taxon>
        <taxon>Pterygota</taxon>
        <taxon>Neoptera</taxon>
        <taxon>Paraneoptera</taxon>
        <taxon>Hemiptera</taxon>
        <taxon>Heteroptera</taxon>
        <taxon>Panheteroptera</taxon>
        <taxon>Cimicomorpha</taxon>
        <taxon>Cimicidae</taxon>
        <taxon>Cimex</taxon>
    </lineage>
</organism>
<dbReference type="EnsemblMetazoa" id="XM_024227604.1">
    <property type="protein sequence ID" value="XP_024083372.1"/>
    <property type="gene ID" value="LOC112127177"/>
</dbReference>
<feature type="compositionally biased region" description="Basic and acidic residues" evidence="1">
    <location>
        <begin position="39"/>
        <end position="52"/>
    </location>
</feature>
<protein>
    <submittedName>
        <fullName evidence="3">Uncharacterized protein</fullName>
    </submittedName>
</protein>
<keyword evidence="4" id="KW-1185">Reference proteome</keyword>
<sequence>MNIIANLTHFTVNMFYLCMLLYTFGTFHLKTLWRERQTRKNQEAQGMQKDRPYSTPPSIDRLSTCLSISSVRRPSRRRPAKRVQGKKQYFQFQGKVVEILETITEEAVSARQNEGFQDQNPRGR</sequence>
<dbReference type="RefSeq" id="XP_024083373.1">
    <property type="nucleotide sequence ID" value="XM_024227605.1"/>
</dbReference>
<keyword evidence="2" id="KW-0472">Membrane</keyword>